<evidence type="ECO:0000313" key="2">
    <source>
        <dbReference type="Proteomes" id="UP000265768"/>
    </source>
</evidence>
<protein>
    <submittedName>
        <fullName evidence="1">Uncharacterized protein</fullName>
    </submittedName>
</protein>
<dbReference type="AlphaFoldDB" id="A0A3A4AWH1"/>
<sequence length="60" mass="6978">MVAGEYYRDGDEHGLRIRDSFFECGCRVIRHEFHDGSCHERAVRHDGRVVKDQYGPDHGC</sequence>
<accession>A0A3A4AWH1</accession>
<dbReference type="Proteomes" id="UP000265768">
    <property type="component" value="Unassembled WGS sequence"/>
</dbReference>
<reference evidence="1 2" key="1">
    <citation type="submission" date="2018-09" db="EMBL/GenBank/DDBJ databases">
        <title>YIM 75507 draft genome.</title>
        <authorList>
            <person name="Tang S."/>
            <person name="Feng Y."/>
        </authorList>
    </citation>
    <scope>NUCLEOTIDE SEQUENCE [LARGE SCALE GENOMIC DNA]</scope>
    <source>
        <strain evidence="1 2">YIM 75507</strain>
    </source>
</reference>
<evidence type="ECO:0000313" key="1">
    <source>
        <dbReference type="EMBL" id="RJL34610.1"/>
    </source>
</evidence>
<gene>
    <name evidence="1" type="ORF">D5H75_06200</name>
</gene>
<comment type="caution">
    <text evidence="1">The sequence shown here is derived from an EMBL/GenBank/DDBJ whole genome shotgun (WGS) entry which is preliminary data.</text>
</comment>
<keyword evidence="2" id="KW-1185">Reference proteome</keyword>
<dbReference type="EMBL" id="QZEY01000002">
    <property type="protein sequence ID" value="RJL34610.1"/>
    <property type="molecule type" value="Genomic_DNA"/>
</dbReference>
<dbReference type="OrthoDB" id="3828539at2"/>
<organism evidence="1 2">
    <name type="scientific">Bailinhaonella thermotolerans</name>
    <dbReference type="NCBI Taxonomy" id="1070861"/>
    <lineage>
        <taxon>Bacteria</taxon>
        <taxon>Bacillati</taxon>
        <taxon>Actinomycetota</taxon>
        <taxon>Actinomycetes</taxon>
        <taxon>Streptosporangiales</taxon>
        <taxon>Streptosporangiaceae</taxon>
        <taxon>Bailinhaonella</taxon>
    </lineage>
</organism>
<name>A0A3A4AWH1_9ACTN</name>
<proteinExistence type="predicted"/>